<protein>
    <submittedName>
        <fullName evidence="1">Uncharacterized protein</fullName>
    </submittedName>
</protein>
<sequence>AVEKTGRRASIATFYCKFD</sequence>
<organism evidence="1">
    <name type="scientific">Oikopleura dioica</name>
    <name type="common">Tunicate</name>
    <dbReference type="NCBI Taxonomy" id="34765"/>
    <lineage>
        <taxon>Eukaryota</taxon>
        <taxon>Metazoa</taxon>
        <taxon>Chordata</taxon>
        <taxon>Tunicata</taxon>
        <taxon>Appendicularia</taxon>
        <taxon>Copelata</taxon>
        <taxon>Oikopleuridae</taxon>
        <taxon>Oikopleura</taxon>
    </lineage>
</organism>
<gene>
    <name evidence="1" type="ORF">GSOID_T00026644001</name>
</gene>
<dbReference type="AlphaFoldDB" id="E4Z5C8"/>
<name>E4Z5C8_OIKDI</name>
<evidence type="ECO:0000313" key="1">
    <source>
        <dbReference type="EMBL" id="CBY42906.1"/>
    </source>
</evidence>
<accession>E4Z5C8</accession>
<feature type="non-terminal residue" evidence="1">
    <location>
        <position position="1"/>
    </location>
</feature>
<proteinExistence type="predicted"/>
<dbReference type="EMBL" id="FN657631">
    <property type="protein sequence ID" value="CBY42906.1"/>
    <property type="molecule type" value="Genomic_DNA"/>
</dbReference>
<dbReference type="Proteomes" id="UP000011014">
    <property type="component" value="Unassembled WGS sequence"/>
</dbReference>
<reference evidence="1" key="1">
    <citation type="journal article" date="2010" name="Science">
        <title>Plasticity of animal genome architecture unmasked by rapid evolution of a pelagic tunicate.</title>
        <authorList>
            <person name="Denoeud F."/>
            <person name="Henriet S."/>
            <person name="Mungpakdee S."/>
            <person name="Aury J.M."/>
            <person name="Da Silva C."/>
            <person name="Brinkmann H."/>
            <person name="Mikhaleva J."/>
            <person name="Olsen L.C."/>
            <person name="Jubin C."/>
            <person name="Canestro C."/>
            <person name="Bouquet J.M."/>
            <person name="Danks G."/>
            <person name="Poulain J."/>
            <person name="Campsteijn C."/>
            <person name="Adamski M."/>
            <person name="Cross I."/>
            <person name="Yadetie F."/>
            <person name="Muffato M."/>
            <person name="Louis A."/>
            <person name="Butcher S."/>
            <person name="Tsagkogeorga G."/>
            <person name="Konrad A."/>
            <person name="Singh S."/>
            <person name="Jensen M.F."/>
            <person name="Cong E.H."/>
            <person name="Eikeseth-Otteraa H."/>
            <person name="Noel B."/>
            <person name="Anthouard V."/>
            <person name="Porcel B.M."/>
            <person name="Kachouri-Lafond R."/>
            <person name="Nishino A."/>
            <person name="Ugolini M."/>
            <person name="Chourrout P."/>
            <person name="Nishida H."/>
            <person name="Aasland R."/>
            <person name="Huzurbazar S."/>
            <person name="Westhof E."/>
            <person name="Delsuc F."/>
            <person name="Lehrach H."/>
            <person name="Reinhardt R."/>
            <person name="Weissenbach J."/>
            <person name="Roy S.W."/>
            <person name="Artiguenave F."/>
            <person name="Postlethwait J.H."/>
            <person name="Manak J.R."/>
            <person name="Thompson E.M."/>
            <person name="Jaillon O."/>
            <person name="Du Pasquier L."/>
            <person name="Boudinot P."/>
            <person name="Liberles D.A."/>
            <person name="Volff J.N."/>
            <person name="Philippe H."/>
            <person name="Lenhard B."/>
            <person name="Roest Crollius H."/>
            <person name="Wincker P."/>
            <person name="Chourrout D."/>
        </authorList>
    </citation>
    <scope>NUCLEOTIDE SEQUENCE [LARGE SCALE GENOMIC DNA]</scope>
</reference>